<dbReference type="EMBL" id="DS178291">
    <property type="protein sequence ID" value="EFP84753.1"/>
    <property type="molecule type" value="Genomic_DNA"/>
</dbReference>
<keyword evidence="2" id="KW-1185">Reference proteome</keyword>
<dbReference type="Proteomes" id="UP000008783">
    <property type="component" value="Unassembled WGS sequence"/>
</dbReference>
<dbReference type="AlphaFoldDB" id="E3KKC8"/>
<dbReference type="HOGENOM" id="CLU_2110168_0_0_1"/>
<dbReference type="VEuPathDB" id="FungiDB:PGTG_10912"/>
<dbReference type="KEGG" id="pgr:PGTG_10912"/>
<organism evidence="1 2">
    <name type="scientific">Puccinia graminis f. sp. tritici (strain CRL 75-36-700-3 / race SCCL)</name>
    <name type="common">Black stem rust fungus</name>
    <dbReference type="NCBI Taxonomy" id="418459"/>
    <lineage>
        <taxon>Eukaryota</taxon>
        <taxon>Fungi</taxon>
        <taxon>Dikarya</taxon>
        <taxon>Basidiomycota</taxon>
        <taxon>Pucciniomycotina</taxon>
        <taxon>Pucciniomycetes</taxon>
        <taxon>Pucciniales</taxon>
        <taxon>Pucciniaceae</taxon>
        <taxon>Puccinia</taxon>
    </lineage>
</organism>
<gene>
    <name evidence="1" type="ORF">PGTG_10912</name>
</gene>
<proteinExistence type="predicted"/>
<accession>E3KKC8</accession>
<evidence type="ECO:0000313" key="2">
    <source>
        <dbReference type="Proteomes" id="UP000008783"/>
    </source>
</evidence>
<evidence type="ECO:0000313" key="1">
    <source>
        <dbReference type="EMBL" id="EFP84753.1"/>
    </source>
</evidence>
<protein>
    <submittedName>
        <fullName evidence="1">Uncharacterized protein</fullName>
    </submittedName>
</protein>
<sequence length="115" mass="12816">MSARIAHEHDLKPPPSPYMSPQSSFLSIIPTPFPSVQKFSHLKLPPFAPRSFKSDPSPTMTSIHASIPLAMTRLISASQYTFTLLYSPPPIRSRIAVRESGEQLRYSIPALQVIE</sequence>
<dbReference type="GeneID" id="10526721"/>
<reference evidence="2" key="2">
    <citation type="journal article" date="2011" name="Proc. Natl. Acad. Sci. U.S.A.">
        <title>Obligate biotrophy features unraveled by the genomic analysis of rust fungi.</title>
        <authorList>
            <person name="Duplessis S."/>
            <person name="Cuomo C.A."/>
            <person name="Lin Y.-C."/>
            <person name="Aerts A."/>
            <person name="Tisserant E."/>
            <person name="Veneault-Fourrey C."/>
            <person name="Joly D.L."/>
            <person name="Hacquard S."/>
            <person name="Amselem J."/>
            <person name="Cantarel B.L."/>
            <person name="Chiu R."/>
            <person name="Coutinho P.M."/>
            <person name="Feau N."/>
            <person name="Field M."/>
            <person name="Frey P."/>
            <person name="Gelhaye E."/>
            <person name="Goldberg J."/>
            <person name="Grabherr M.G."/>
            <person name="Kodira C.D."/>
            <person name="Kohler A."/>
            <person name="Kuees U."/>
            <person name="Lindquist E.A."/>
            <person name="Lucas S.M."/>
            <person name="Mago R."/>
            <person name="Mauceli E."/>
            <person name="Morin E."/>
            <person name="Murat C."/>
            <person name="Pangilinan J.L."/>
            <person name="Park R."/>
            <person name="Pearson M."/>
            <person name="Quesneville H."/>
            <person name="Rouhier N."/>
            <person name="Sakthikumar S."/>
            <person name="Salamov A.A."/>
            <person name="Schmutz J."/>
            <person name="Selles B."/>
            <person name="Shapiro H."/>
            <person name="Tanguay P."/>
            <person name="Tuskan G.A."/>
            <person name="Henrissat B."/>
            <person name="Van de Peer Y."/>
            <person name="Rouze P."/>
            <person name="Ellis J.G."/>
            <person name="Dodds P.N."/>
            <person name="Schein J.E."/>
            <person name="Zhong S."/>
            <person name="Hamelin R.C."/>
            <person name="Grigoriev I.V."/>
            <person name="Szabo L.J."/>
            <person name="Martin F."/>
        </authorList>
    </citation>
    <scope>NUCLEOTIDE SEQUENCE [LARGE SCALE GENOMIC DNA]</scope>
    <source>
        <strain evidence="2">CRL 75-36-700-3 / race SCCL</strain>
    </source>
</reference>
<reference key="1">
    <citation type="submission" date="2007-01" db="EMBL/GenBank/DDBJ databases">
        <title>The Genome Sequence of Puccinia graminis f. sp. tritici Strain CRL 75-36-700-3.</title>
        <authorList>
            <consortium name="The Broad Institute Genome Sequencing Platform"/>
            <person name="Birren B."/>
            <person name="Lander E."/>
            <person name="Galagan J."/>
            <person name="Nusbaum C."/>
            <person name="Devon K."/>
            <person name="Cuomo C."/>
            <person name="Jaffe D."/>
            <person name="Butler J."/>
            <person name="Alvarez P."/>
            <person name="Gnerre S."/>
            <person name="Grabherr M."/>
            <person name="Mauceli E."/>
            <person name="Brockman W."/>
            <person name="Young S."/>
            <person name="LaButti K."/>
            <person name="Sykes S."/>
            <person name="DeCaprio D."/>
            <person name="Crawford M."/>
            <person name="Koehrsen M."/>
            <person name="Engels R."/>
            <person name="Montgomery P."/>
            <person name="Pearson M."/>
            <person name="Howarth C."/>
            <person name="Larson L."/>
            <person name="White J."/>
            <person name="Zeng Q."/>
            <person name="Kodira C."/>
            <person name="Yandava C."/>
            <person name="Alvarado L."/>
            <person name="O'Leary S."/>
            <person name="Szabo L."/>
            <person name="Dean R."/>
            <person name="Schein J."/>
        </authorList>
    </citation>
    <scope>NUCLEOTIDE SEQUENCE</scope>
    <source>
        <strain>CRL 75-36-700-3</strain>
    </source>
</reference>
<dbReference type="RefSeq" id="XP_003329172.1">
    <property type="nucleotide sequence ID" value="XM_003329124.2"/>
</dbReference>
<dbReference type="InParanoid" id="E3KKC8"/>
<name>E3KKC8_PUCGT</name>